<dbReference type="InterPro" id="IPR000620">
    <property type="entry name" value="EamA_dom"/>
</dbReference>
<dbReference type="RefSeq" id="XP_027096668.2">
    <property type="nucleotide sequence ID" value="XM_027240867.2"/>
</dbReference>
<feature type="transmembrane region" description="Helical" evidence="6">
    <location>
        <begin position="277"/>
        <end position="298"/>
    </location>
</feature>
<feature type="compositionally biased region" description="Low complexity" evidence="7">
    <location>
        <begin position="354"/>
        <end position="377"/>
    </location>
</feature>
<evidence type="ECO:0000259" key="8">
    <source>
        <dbReference type="Pfam" id="PF00892"/>
    </source>
</evidence>
<dbReference type="InterPro" id="IPR037185">
    <property type="entry name" value="EmrE-like"/>
</dbReference>
<gene>
    <name evidence="10" type="primary">LOC113716501</name>
</gene>
<evidence type="ECO:0000256" key="7">
    <source>
        <dbReference type="SAM" id="MobiDB-lite"/>
    </source>
</evidence>
<dbReference type="OrthoDB" id="1728340at2759"/>
<feature type="transmembrane region" description="Helical" evidence="6">
    <location>
        <begin position="214"/>
        <end position="235"/>
    </location>
</feature>
<evidence type="ECO:0000256" key="4">
    <source>
        <dbReference type="ARBA" id="ARBA00022989"/>
    </source>
</evidence>
<organism evidence="9 10">
    <name type="scientific">Coffea arabica</name>
    <name type="common">Arabian coffee</name>
    <dbReference type="NCBI Taxonomy" id="13443"/>
    <lineage>
        <taxon>Eukaryota</taxon>
        <taxon>Viridiplantae</taxon>
        <taxon>Streptophyta</taxon>
        <taxon>Embryophyta</taxon>
        <taxon>Tracheophyta</taxon>
        <taxon>Spermatophyta</taxon>
        <taxon>Magnoliopsida</taxon>
        <taxon>eudicotyledons</taxon>
        <taxon>Gunneridae</taxon>
        <taxon>Pentapetalae</taxon>
        <taxon>asterids</taxon>
        <taxon>lamiids</taxon>
        <taxon>Gentianales</taxon>
        <taxon>Rubiaceae</taxon>
        <taxon>Ixoroideae</taxon>
        <taxon>Gardenieae complex</taxon>
        <taxon>Bertiereae - Coffeeae clade</taxon>
        <taxon>Coffeeae</taxon>
        <taxon>Coffea</taxon>
    </lineage>
</organism>
<feature type="domain" description="EamA" evidence="8">
    <location>
        <begin position="12"/>
        <end position="152"/>
    </location>
</feature>
<dbReference type="InterPro" id="IPR030184">
    <property type="entry name" value="WAT1-related"/>
</dbReference>
<feature type="transmembrane region" description="Helical" evidence="6">
    <location>
        <begin position="72"/>
        <end position="92"/>
    </location>
</feature>
<comment type="subcellular location">
    <subcellularLocation>
        <location evidence="1 6">Membrane</location>
        <topology evidence="1 6">Multi-pass membrane protein</topology>
    </subcellularLocation>
</comment>
<dbReference type="GeneID" id="113716501"/>
<feature type="domain" description="EamA" evidence="8">
    <location>
        <begin position="192"/>
        <end position="321"/>
    </location>
</feature>
<keyword evidence="4 6" id="KW-1133">Transmembrane helix</keyword>
<evidence type="ECO:0000313" key="10">
    <source>
        <dbReference type="RefSeq" id="XP_027096668.2"/>
    </source>
</evidence>
<proteinExistence type="inferred from homology"/>
<evidence type="ECO:0000256" key="6">
    <source>
        <dbReference type="RuleBase" id="RU363077"/>
    </source>
</evidence>
<dbReference type="AlphaFoldDB" id="A0A6P6V1F5"/>
<dbReference type="GO" id="GO:0016020">
    <property type="term" value="C:membrane"/>
    <property type="evidence" value="ECO:0007669"/>
    <property type="project" value="UniProtKB-SubCell"/>
</dbReference>
<dbReference type="SUPFAM" id="SSF103481">
    <property type="entry name" value="Multidrug resistance efflux transporter EmrE"/>
    <property type="match status" value="2"/>
</dbReference>
<keyword evidence="5 6" id="KW-0472">Membrane</keyword>
<evidence type="ECO:0000256" key="1">
    <source>
        <dbReference type="ARBA" id="ARBA00004141"/>
    </source>
</evidence>
<dbReference type="PANTHER" id="PTHR31218">
    <property type="entry name" value="WAT1-RELATED PROTEIN"/>
    <property type="match status" value="1"/>
</dbReference>
<feature type="transmembrane region" description="Helical" evidence="6">
    <location>
        <begin position="180"/>
        <end position="202"/>
    </location>
</feature>
<feature type="transmembrane region" description="Helical" evidence="6">
    <location>
        <begin position="134"/>
        <end position="154"/>
    </location>
</feature>
<feature type="transmembrane region" description="Helical" evidence="6">
    <location>
        <begin position="41"/>
        <end position="60"/>
    </location>
</feature>
<evidence type="ECO:0000256" key="3">
    <source>
        <dbReference type="ARBA" id="ARBA00022692"/>
    </source>
</evidence>
<feature type="transmembrane region" description="Helical" evidence="6">
    <location>
        <begin position="304"/>
        <end position="323"/>
    </location>
</feature>
<reference evidence="9" key="1">
    <citation type="journal article" date="2025" name="Foods">
        <title>Unveiling the Microbial Signatures of Arabica Coffee Cherries: Insights into Ripeness Specific Diversity, Functional Traits, and Implications for Quality and Safety.</title>
        <authorList>
            <consortium name="RefSeq"/>
            <person name="Tenea G.N."/>
            <person name="Cifuentes V."/>
            <person name="Reyes P."/>
            <person name="Cevallos-Vallejos M."/>
        </authorList>
    </citation>
    <scope>NUCLEOTIDE SEQUENCE [LARGE SCALE GENOMIC DNA]</scope>
</reference>
<keyword evidence="3 6" id="KW-0812">Transmembrane</keyword>
<feature type="transmembrane region" description="Helical" evidence="6">
    <location>
        <begin position="247"/>
        <end position="265"/>
    </location>
</feature>
<evidence type="ECO:0000256" key="2">
    <source>
        <dbReference type="ARBA" id="ARBA00007635"/>
    </source>
</evidence>
<dbReference type="GO" id="GO:0022857">
    <property type="term" value="F:transmembrane transporter activity"/>
    <property type="evidence" value="ECO:0007669"/>
    <property type="project" value="InterPro"/>
</dbReference>
<protein>
    <recommendedName>
        <fullName evidence="6">WAT1-related protein</fullName>
    </recommendedName>
</protein>
<name>A0A6P6V1F5_COFAR</name>
<evidence type="ECO:0000313" key="9">
    <source>
        <dbReference type="Proteomes" id="UP001652660"/>
    </source>
</evidence>
<keyword evidence="9" id="KW-1185">Reference proteome</keyword>
<dbReference type="Proteomes" id="UP001652660">
    <property type="component" value="Chromosome 11c"/>
</dbReference>
<feature type="transmembrane region" description="Helical" evidence="6">
    <location>
        <begin position="12"/>
        <end position="29"/>
    </location>
</feature>
<feature type="transmembrane region" description="Helical" evidence="6">
    <location>
        <begin position="104"/>
        <end position="122"/>
    </location>
</feature>
<accession>A0A6P6V1F5</accession>
<dbReference type="Pfam" id="PF00892">
    <property type="entry name" value="EamA"/>
    <property type="match status" value="2"/>
</dbReference>
<sequence length="377" mass="41224">MTKMVFNEWKPVAAMLGVYFAFAVVNVAMKKVLTEGMSNLLIVTYRQSISLIFLVPIAYFRERKYWKNITAVILCGLFCNALVGVTLTQYVFLTGLKYTSATYSAAFSNMIPVFTFVLALLLRQEKLDMKKKSGRVKVLGTLICVGGALVLILYKGRIVLNAPKSPPILLEKAKNGRINWASIIGSTFPPIGNFLWASWFVMQARIGNMYPYQYSSTAMFSFFSAIQSGILCLVIDRHISWALKGSIQISSLIFAGIVGSGLGYVGMSWCVKERGPVFTSAFSPLIQVFVIIFDAPLLHEQIGLGSILGSILVVIGMYTLLWGKGNEIDLHKNVPPANQEKDGDCDRTLPVTAPTAVSPTNSVPVTTPTAVSSTNSA</sequence>
<evidence type="ECO:0000256" key="5">
    <source>
        <dbReference type="ARBA" id="ARBA00023136"/>
    </source>
</evidence>
<feature type="region of interest" description="Disordered" evidence="7">
    <location>
        <begin position="352"/>
        <end position="377"/>
    </location>
</feature>
<comment type="similarity">
    <text evidence="2 6">Belongs to the drug/metabolite transporter (DMT) superfamily. Plant drug/metabolite exporter (P-DME) (TC 2.A.7.4) family.</text>
</comment>
<reference evidence="10" key="2">
    <citation type="submission" date="2025-08" db="UniProtKB">
        <authorList>
            <consortium name="RefSeq"/>
        </authorList>
    </citation>
    <scope>IDENTIFICATION</scope>
    <source>
        <tissue evidence="10">Leaves</tissue>
    </source>
</reference>